<dbReference type="Pfam" id="PF00578">
    <property type="entry name" value="AhpC-TSA"/>
    <property type="match status" value="1"/>
</dbReference>
<name>A0A7C8KTY4_9BACI</name>
<proteinExistence type="predicted"/>
<dbReference type="EMBL" id="WEID01000015">
    <property type="protein sequence ID" value="KAB8138827.1"/>
    <property type="molecule type" value="Genomic_DNA"/>
</dbReference>
<dbReference type="Proteomes" id="UP000480246">
    <property type="component" value="Unassembled WGS sequence"/>
</dbReference>
<feature type="transmembrane region" description="Helical" evidence="2">
    <location>
        <begin position="7"/>
        <end position="26"/>
    </location>
</feature>
<dbReference type="GO" id="GO:0016209">
    <property type="term" value="F:antioxidant activity"/>
    <property type="evidence" value="ECO:0007669"/>
    <property type="project" value="InterPro"/>
</dbReference>
<dbReference type="InterPro" id="IPR000866">
    <property type="entry name" value="AhpC/TSA"/>
</dbReference>
<keyword evidence="5" id="KW-1185">Reference proteome</keyword>
<evidence type="ECO:0000256" key="1">
    <source>
        <dbReference type="ARBA" id="ARBA00023157"/>
    </source>
</evidence>
<dbReference type="OrthoDB" id="25753at2"/>
<protein>
    <submittedName>
        <fullName evidence="4">Redoxin domain-containing protein</fullName>
    </submittedName>
</protein>
<dbReference type="PROSITE" id="PS51352">
    <property type="entry name" value="THIOREDOXIN_2"/>
    <property type="match status" value="1"/>
</dbReference>
<dbReference type="GO" id="GO:0016491">
    <property type="term" value="F:oxidoreductase activity"/>
    <property type="evidence" value="ECO:0007669"/>
    <property type="project" value="InterPro"/>
</dbReference>
<comment type="caution">
    <text evidence="4">The sequence shown here is derived from an EMBL/GenBank/DDBJ whole genome shotgun (WGS) entry which is preliminary data.</text>
</comment>
<dbReference type="AlphaFoldDB" id="A0A7C8KTY4"/>
<dbReference type="InterPro" id="IPR050553">
    <property type="entry name" value="Thioredoxin_ResA/DsbE_sf"/>
</dbReference>
<dbReference type="PANTHER" id="PTHR42852:SF17">
    <property type="entry name" value="THIOREDOXIN-LIKE PROTEIN HI_1115"/>
    <property type="match status" value="1"/>
</dbReference>
<gene>
    <name evidence="4" type="ORF">F9U64_04200</name>
</gene>
<keyword evidence="2" id="KW-1133">Transmembrane helix</keyword>
<sequence>MEKMKRNILASVLIIVLIGIVVYTNFPGLFNQADNSGPNEFNVTGDTSVDGEYITAPNLEILKEGMTAPDIVLENLQGEELNVKNIESNFVFVNFWATWCQPCLKEMPDLQKIEQEYNDIVQVVAVNATNVESRHKNDVVKDYITDGGYDFTVLLDKEGKIYEQYSIINLPTTFIVRQSDQQIVKRINGMMTYEQMEQYVKELQTK</sequence>
<keyword evidence="2" id="KW-0812">Transmembrane</keyword>
<accession>A0A7C8KTY4</accession>
<dbReference type="Gene3D" id="3.40.30.10">
    <property type="entry name" value="Glutaredoxin"/>
    <property type="match status" value="1"/>
</dbReference>
<organism evidence="4 5">
    <name type="scientific">Gracilibacillus oryzae</name>
    <dbReference type="NCBI Taxonomy" id="1672701"/>
    <lineage>
        <taxon>Bacteria</taxon>
        <taxon>Bacillati</taxon>
        <taxon>Bacillota</taxon>
        <taxon>Bacilli</taxon>
        <taxon>Bacillales</taxon>
        <taxon>Bacillaceae</taxon>
        <taxon>Gracilibacillus</taxon>
    </lineage>
</organism>
<dbReference type="InterPro" id="IPR013766">
    <property type="entry name" value="Thioredoxin_domain"/>
</dbReference>
<evidence type="ECO:0000313" key="4">
    <source>
        <dbReference type="EMBL" id="KAB8138827.1"/>
    </source>
</evidence>
<keyword evidence="2" id="KW-0472">Membrane</keyword>
<evidence type="ECO:0000259" key="3">
    <source>
        <dbReference type="PROSITE" id="PS51352"/>
    </source>
</evidence>
<reference evidence="4 5" key="1">
    <citation type="submission" date="2019-10" db="EMBL/GenBank/DDBJ databases">
        <title>Gracilibacillus sp. nov. isolated from rice seeds.</title>
        <authorList>
            <person name="He S."/>
        </authorList>
    </citation>
    <scope>NUCLEOTIDE SEQUENCE [LARGE SCALE GENOMIC DNA]</scope>
    <source>
        <strain evidence="4 5">TD8</strain>
    </source>
</reference>
<dbReference type="SUPFAM" id="SSF52833">
    <property type="entry name" value="Thioredoxin-like"/>
    <property type="match status" value="1"/>
</dbReference>
<evidence type="ECO:0000313" key="5">
    <source>
        <dbReference type="Proteomes" id="UP000480246"/>
    </source>
</evidence>
<dbReference type="PANTHER" id="PTHR42852">
    <property type="entry name" value="THIOL:DISULFIDE INTERCHANGE PROTEIN DSBE"/>
    <property type="match status" value="1"/>
</dbReference>
<keyword evidence="1" id="KW-1015">Disulfide bond</keyword>
<feature type="domain" description="Thioredoxin" evidence="3">
    <location>
        <begin position="62"/>
        <end position="205"/>
    </location>
</feature>
<dbReference type="InterPro" id="IPR036249">
    <property type="entry name" value="Thioredoxin-like_sf"/>
</dbReference>
<evidence type="ECO:0000256" key="2">
    <source>
        <dbReference type="SAM" id="Phobius"/>
    </source>
</evidence>
<dbReference type="CDD" id="cd02966">
    <property type="entry name" value="TlpA_like_family"/>
    <property type="match status" value="1"/>
</dbReference>